<dbReference type="CDD" id="cd06222">
    <property type="entry name" value="RNase_H_like"/>
    <property type="match status" value="1"/>
</dbReference>
<reference evidence="2" key="1">
    <citation type="journal article" date="2023" name="Plant J.">
        <title>Genome sequences and population genomics provide insights into the demographic history, inbreeding, and mutation load of two 'living fossil' tree species of Dipteronia.</title>
        <authorList>
            <person name="Feng Y."/>
            <person name="Comes H.P."/>
            <person name="Chen J."/>
            <person name="Zhu S."/>
            <person name="Lu R."/>
            <person name="Zhang X."/>
            <person name="Li P."/>
            <person name="Qiu J."/>
            <person name="Olsen K.M."/>
            <person name="Qiu Y."/>
        </authorList>
    </citation>
    <scope>NUCLEOTIDE SEQUENCE</scope>
    <source>
        <strain evidence="2">NBL</strain>
    </source>
</reference>
<dbReference type="PANTHER" id="PTHR47723">
    <property type="entry name" value="OS05G0353850 PROTEIN"/>
    <property type="match status" value="1"/>
</dbReference>
<feature type="domain" description="RNase H type-1" evidence="1">
    <location>
        <begin position="47"/>
        <end position="180"/>
    </location>
</feature>
<evidence type="ECO:0000313" key="3">
    <source>
        <dbReference type="Proteomes" id="UP001281410"/>
    </source>
</evidence>
<evidence type="ECO:0000313" key="2">
    <source>
        <dbReference type="EMBL" id="KAK3226913.1"/>
    </source>
</evidence>
<evidence type="ECO:0000259" key="1">
    <source>
        <dbReference type="PROSITE" id="PS50879"/>
    </source>
</evidence>
<gene>
    <name evidence="2" type="ORF">Dsin_006775</name>
</gene>
<dbReference type="InterPro" id="IPR053151">
    <property type="entry name" value="RNase_H-like"/>
</dbReference>
<dbReference type="Gene3D" id="3.30.420.10">
    <property type="entry name" value="Ribonuclease H-like superfamily/Ribonuclease H"/>
    <property type="match status" value="1"/>
</dbReference>
<keyword evidence="3" id="KW-1185">Reference proteome</keyword>
<organism evidence="2 3">
    <name type="scientific">Dipteronia sinensis</name>
    <dbReference type="NCBI Taxonomy" id="43782"/>
    <lineage>
        <taxon>Eukaryota</taxon>
        <taxon>Viridiplantae</taxon>
        <taxon>Streptophyta</taxon>
        <taxon>Embryophyta</taxon>
        <taxon>Tracheophyta</taxon>
        <taxon>Spermatophyta</taxon>
        <taxon>Magnoliopsida</taxon>
        <taxon>eudicotyledons</taxon>
        <taxon>Gunneridae</taxon>
        <taxon>Pentapetalae</taxon>
        <taxon>rosids</taxon>
        <taxon>malvids</taxon>
        <taxon>Sapindales</taxon>
        <taxon>Sapindaceae</taxon>
        <taxon>Hippocastanoideae</taxon>
        <taxon>Acereae</taxon>
        <taxon>Dipteronia</taxon>
    </lineage>
</organism>
<dbReference type="PANTHER" id="PTHR47723:SF22">
    <property type="entry name" value="RNASE H TYPE-1 DOMAIN-CONTAINING PROTEIN"/>
    <property type="match status" value="1"/>
</dbReference>
<proteinExistence type="predicted"/>
<dbReference type="InterPro" id="IPR044730">
    <property type="entry name" value="RNase_H-like_dom_plant"/>
</dbReference>
<dbReference type="EMBL" id="JANJYJ010000002">
    <property type="protein sequence ID" value="KAK3226913.1"/>
    <property type="molecule type" value="Genomic_DNA"/>
</dbReference>
<dbReference type="InterPro" id="IPR012337">
    <property type="entry name" value="RNaseH-like_sf"/>
</dbReference>
<dbReference type="InterPro" id="IPR036397">
    <property type="entry name" value="RNaseH_sf"/>
</dbReference>
<dbReference type="Proteomes" id="UP001281410">
    <property type="component" value="Unassembled WGS sequence"/>
</dbReference>
<dbReference type="GO" id="GO:0003676">
    <property type="term" value="F:nucleic acid binding"/>
    <property type="evidence" value="ECO:0007669"/>
    <property type="project" value="InterPro"/>
</dbReference>
<dbReference type="Pfam" id="PF13456">
    <property type="entry name" value="RVT_3"/>
    <property type="match status" value="1"/>
</dbReference>
<accession>A0AAE0EFW6</accession>
<dbReference type="InterPro" id="IPR002156">
    <property type="entry name" value="RNaseH_domain"/>
</dbReference>
<comment type="caution">
    <text evidence="2">The sequence shown here is derived from an EMBL/GenBank/DDBJ whole genome shotgun (WGS) entry which is preliminary data.</text>
</comment>
<dbReference type="GO" id="GO:0004523">
    <property type="term" value="F:RNA-DNA hybrid ribonuclease activity"/>
    <property type="evidence" value="ECO:0007669"/>
    <property type="project" value="InterPro"/>
</dbReference>
<dbReference type="PROSITE" id="PS50879">
    <property type="entry name" value="RNASE_H_1"/>
    <property type="match status" value="1"/>
</dbReference>
<dbReference type="AlphaFoldDB" id="A0AAE0EFW6"/>
<dbReference type="SUPFAM" id="SSF53098">
    <property type="entry name" value="Ribonuclease H-like"/>
    <property type="match status" value="1"/>
</dbReference>
<protein>
    <recommendedName>
        <fullName evidence="1">RNase H type-1 domain-containing protein</fullName>
    </recommendedName>
</protein>
<name>A0AAE0EFW6_9ROSI</name>
<sequence length="185" mass="20167">MAWTTWGSRNQSVFRGEEVTVSQASDRVRICACSRKQQKVEAWIPPLGDDLKFNVDGSALGKPGPVGIGGVLRDSNGKVLCLFSFSIGLNDSNEVEILAIHKACDLCISNPLLRGRNIEIISDSKTAVSWIKNDGVGNLKHVKEIYDIRSNMDIFGGMVISHHSRASNFFADNLAEIGSCMRGIS</sequence>